<dbReference type="AlphaFoldDB" id="A0A830GX48"/>
<evidence type="ECO:0000256" key="1">
    <source>
        <dbReference type="SAM" id="MobiDB-lite"/>
    </source>
</evidence>
<evidence type="ECO:0000313" key="5">
    <source>
        <dbReference type="Proteomes" id="UP000610960"/>
    </source>
</evidence>
<accession>A0A830GX48</accession>
<keyword evidence="2" id="KW-1133">Transmembrane helix</keyword>
<sequence>MACIASAQELLPVNGTAEVNGVTIYRVNGGTVMVYGSSGVLIANGSMYLVTAYKEPGGLLIYGGPSQQTAPQPSAAPAPVPHRAVSQAGRGRTPAPLNPPPSPTGGVRPSSSNPPASPAPRLSPLMISYLSLSPLISATAVVSLLVWREGRRRCIDQEMRRLVDWLGARRPSLTPRELVGEAPPWAVEAVSRVVDVYEAYVYGGVPIECAEFKRAVSEAMRWRPVSMRRAADL</sequence>
<feature type="transmembrane region" description="Helical" evidence="2">
    <location>
        <begin position="126"/>
        <end position="147"/>
    </location>
</feature>
<proteinExistence type="predicted"/>
<feature type="compositionally biased region" description="Low complexity" evidence="1">
    <location>
        <begin position="108"/>
        <end position="118"/>
    </location>
</feature>
<dbReference type="Pfam" id="PF13559">
    <property type="entry name" value="DUF4129"/>
    <property type="match status" value="1"/>
</dbReference>
<evidence type="ECO:0000313" key="4">
    <source>
        <dbReference type="EMBL" id="GGP22032.1"/>
    </source>
</evidence>
<evidence type="ECO:0000259" key="3">
    <source>
        <dbReference type="Pfam" id="PF13559"/>
    </source>
</evidence>
<keyword evidence="5" id="KW-1185">Reference proteome</keyword>
<name>A0A830GX48_9CREN</name>
<gene>
    <name evidence="4" type="ORF">GCM10007981_16660</name>
</gene>
<comment type="caution">
    <text evidence="4">The sequence shown here is derived from an EMBL/GenBank/DDBJ whole genome shotgun (WGS) entry which is preliminary data.</text>
</comment>
<feature type="region of interest" description="Disordered" evidence="1">
    <location>
        <begin position="64"/>
        <end position="118"/>
    </location>
</feature>
<keyword evidence="2" id="KW-0812">Transmembrane</keyword>
<keyword evidence="2" id="KW-0472">Membrane</keyword>
<evidence type="ECO:0000256" key="2">
    <source>
        <dbReference type="SAM" id="Phobius"/>
    </source>
</evidence>
<organism evidence="4 5">
    <name type="scientific">Thermocladium modestius</name>
    <dbReference type="NCBI Taxonomy" id="62609"/>
    <lineage>
        <taxon>Archaea</taxon>
        <taxon>Thermoproteota</taxon>
        <taxon>Thermoprotei</taxon>
        <taxon>Thermoproteales</taxon>
        <taxon>Thermoproteaceae</taxon>
        <taxon>Thermocladium</taxon>
    </lineage>
</organism>
<dbReference type="InterPro" id="IPR025403">
    <property type="entry name" value="TgpA-like_C"/>
</dbReference>
<reference evidence="4" key="1">
    <citation type="journal article" date="2014" name="Int. J. Syst. Evol. Microbiol.">
        <title>Complete genome sequence of Corynebacterium casei LMG S-19264T (=DSM 44701T), isolated from a smear-ripened cheese.</title>
        <authorList>
            <consortium name="US DOE Joint Genome Institute (JGI-PGF)"/>
            <person name="Walter F."/>
            <person name="Albersmeier A."/>
            <person name="Kalinowski J."/>
            <person name="Ruckert C."/>
        </authorList>
    </citation>
    <scope>NUCLEOTIDE SEQUENCE</scope>
    <source>
        <strain evidence="4">JCM 10088</strain>
    </source>
</reference>
<protein>
    <recommendedName>
        <fullName evidence="3">Protein-glutamine gamma-glutamyltransferase-like C-terminal domain-containing protein</fullName>
    </recommendedName>
</protein>
<feature type="domain" description="Protein-glutamine gamma-glutamyltransferase-like C-terminal" evidence="3">
    <location>
        <begin position="160"/>
        <end position="216"/>
    </location>
</feature>
<reference evidence="4" key="2">
    <citation type="submission" date="2020-09" db="EMBL/GenBank/DDBJ databases">
        <authorList>
            <person name="Sun Q."/>
            <person name="Ohkuma M."/>
        </authorList>
    </citation>
    <scope>NUCLEOTIDE SEQUENCE</scope>
    <source>
        <strain evidence="4">JCM 10088</strain>
    </source>
</reference>
<dbReference type="EMBL" id="BMNL01000003">
    <property type="protein sequence ID" value="GGP22032.1"/>
    <property type="molecule type" value="Genomic_DNA"/>
</dbReference>
<dbReference type="Proteomes" id="UP000610960">
    <property type="component" value="Unassembled WGS sequence"/>
</dbReference>